<evidence type="ECO:0000256" key="8">
    <source>
        <dbReference type="ARBA" id="ARBA00022833"/>
    </source>
</evidence>
<dbReference type="Gene3D" id="3.60.140.10">
    <property type="entry name" value="CNF1/YfiH-like putative cysteine hydrolases"/>
    <property type="match status" value="1"/>
</dbReference>
<dbReference type="Proteomes" id="UP000030528">
    <property type="component" value="Unassembled WGS sequence"/>
</dbReference>
<evidence type="ECO:0000256" key="6">
    <source>
        <dbReference type="ARBA" id="ARBA00022723"/>
    </source>
</evidence>
<evidence type="ECO:0000256" key="1">
    <source>
        <dbReference type="ARBA" id="ARBA00000553"/>
    </source>
</evidence>
<dbReference type="GO" id="GO:0005507">
    <property type="term" value="F:copper ion binding"/>
    <property type="evidence" value="ECO:0007669"/>
    <property type="project" value="TreeGrafter"/>
</dbReference>
<comment type="caution">
    <text evidence="13">The sequence shown here is derived from an EMBL/GenBank/DDBJ whole genome shotgun (WGS) entry which is preliminary data.</text>
</comment>
<keyword evidence="8" id="KW-0862">Zinc</keyword>
<reference evidence="13 14" key="1">
    <citation type="submission" date="2013-08" db="EMBL/GenBank/DDBJ databases">
        <authorList>
            <person name="Huang J."/>
            <person name="Wang G."/>
        </authorList>
    </citation>
    <scope>NUCLEOTIDE SEQUENCE [LARGE SCALE GENOMIC DNA]</scope>
    <source>
        <strain evidence="13 14">JSM 076056</strain>
    </source>
</reference>
<evidence type="ECO:0000313" key="13">
    <source>
        <dbReference type="EMBL" id="KGX93250.1"/>
    </source>
</evidence>
<dbReference type="eggNOG" id="COG1496">
    <property type="taxonomic scope" value="Bacteria"/>
</dbReference>
<name>A0A0A5GPZ6_9BACI</name>
<keyword evidence="5" id="KW-0808">Transferase</keyword>
<comment type="similarity">
    <text evidence="4 12">Belongs to the purine nucleoside phosphorylase YfiH/LACC1 family.</text>
</comment>
<evidence type="ECO:0000256" key="5">
    <source>
        <dbReference type="ARBA" id="ARBA00022679"/>
    </source>
</evidence>
<dbReference type="Pfam" id="PF02578">
    <property type="entry name" value="Cu-oxidase_4"/>
    <property type="match status" value="1"/>
</dbReference>
<dbReference type="InterPro" id="IPR011324">
    <property type="entry name" value="Cytotoxic_necrot_fac-like_cat"/>
</dbReference>
<dbReference type="CDD" id="cd16833">
    <property type="entry name" value="YfiH"/>
    <property type="match status" value="1"/>
</dbReference>
<evidence type="ECO:0000256" key="4">
    <source>
        <dbReference type="ARBA" id="ARBA00007353"/>
    </source>
</evidence>
<dbReference type="InterPro" id="IPR038371">
    <property type="entry name" value="Cu_polyphenol_OxRdtase_sf"/>
</dbReference>
<comment type="function">
    <text evidence="3">Purine nucleoside enzyme that catalyzes the phosphorolysis of adenosine and inosine nucleosides, yielding D-ribose 1-phosphate and the respective free bases, adenine and hypoxanthine. Also catalyzes the phosphorolysis of S-methyl-5'-thioadenosine into adenine and S-methyl-5-thio-alpha-D-ribose 1-phosphate. Also has adenosine deaminase activity.</text>
</comment>
<dbReference type="OrthoDB" id="4279at2"/>
<keyword evidence="7" id="KW-0378">Hydrolase</keyword>
<evidence type="ECO:0000256" key="11">
    <source>
        <dbReference type="ARBA" id="ARBA00049893"/>
    </source>
</evidence>
<dbReference type="NCBIfam" id="TIGR00726">
    <property type="entry name" value="peptidoglycan editing factor PgeF"/>
    <property type="match status" value="1"/>
</dbReference>
<dbReference type="GO" id="GO:0017061">
    <property type="term" value="F:S-methyl-5-thioadenosine phosphorylase activity"/>
    <property type="evidence" value="ECO:0007669"/>
    <property type="project" value="UniProtKB-EC"/>
</dbReference>
<evidence type="ECO:0000256" key="7">
    <source>
        <dbReference type="ARBA" id="ARBA00022801"/>
    </source>
</evidence>
<comment type="catalytic activity">
    <reaction evidence="9">
        <text>adenosine + H2O + H(+) = inosine + NH4(+)</text>
        <dbReference type="Rhea" id="RHEA:24408"/>
        <dbReference type="ChEBI" id="CHEBI:15377"/>
        <dbReference type="ChEBI" id="CHEBI:15378"/>
        <dbReference type="ChEBI" id="CHEBI:16335"/>
        <dbReference type="ChEBI" id="CHEBI:17596"/>
        <dbReference type="ChEBI" id="CHEBI:28938"/>
        <dbReference type="EC" id="3.5.4.4"/>
    </reaction>
    <physiologicalReaction direction="left-to-right" evidence="9">
        <dbReference type="Rhea" id="RHEA:24409"/>
    </physiologicalReaction>
</comment>
<protein>
    <recommendedName>
        <fullName evidence="12">Purine nucleoside phosphorylase</fullName>
    </recommendedName>
</protein>
<evidence type="ECO:0000256" key="9">
    <source>
        <dbReference type="ARBA" id="ARBA00047989"/>
    </source>
</evidence>
<dbReference type="RefSeq" id="WP_026799694.1">
    <property type="nucleotide sequence ID" value="NZ_AULI01000005.1"/>
</dbReference>
<dbReference type="EMBL" id="AVPE01000003">
    <property type="protein sequence ID" value="KGX93250.1"/>
    <property type="molecule type" value="Genomic_DNA"/>
</dbReference>
<accession>A0A0A5GPZ6</accession>
<sequence length="274" mass="30770">MIEGFHHTHPAYLEVTKWTYGNEQLVAGMTTRLGGLGEVPFDTFNLAWHVPDVHQTIVDNRHILADLLQFPVHTWVGGEQVHGTRIHRVTRQDLGKGALEQDTAVKEVDGLITNEKDVLLTAFYADCVPLFFYDPVTEWVGIAHAGWKGTVGRMGPKMIDALVEEGSSIENIKVAIGPSIGGDVYEVDDTVIQHILREERTEDVILSASSGKYMLSLQHLHLQQIKKAGILEKNIELSEYCTYQNDHLFFSHRRDQGKTGRMLGFIGLRSEERG</sequence>
<evidence type="ECO:0000313" key="14">
    <source>
        <dbReference type="Proteomes" id="UP000030528"/>
    </source>
</evidence>
<evidence type="ECO:0000256" key="3">
    <source>
        <dbReference type="ARBA" id="ARBA00003215"/>
    </source>
</evidence>
<comment type="catalytic activity">
    <reaction evidence="10">
        <text>adenosine + phosphate = alpha-D-ribose 1-phosphate + adenine</text>
        <dbReference type="Rhea" id="RHEA:27642"/>
        <dbReference type="ChEBI" id="CHEBI:16335"/>
        <dbReference type="ChEBI" id="CHEBI:16708"/>
        <dbReference type="ChEBI" id="CHEBI:43474"/>
        <dbReference type="ChEBI" id="CHEBI:57720"/>
        <dbReference type="EC" id="2.4.2.1"/>
    </reaction>
    <physiologicalReaction direction="left-to-right" evidence="10">
        <dbReference type="Rhea" id="RHEA:27643"/>
    </physiologicalReaction>
</comment>
<keyword evidence="14" id="KW-1185">Reference proteome</keyword>
<organism evidence="13 14">
    <name type="scientific">Pontibacillus halophilus JSM 076056 = DSM 19796</name>
    <dbReference type="NCBI Taxonomy" id="1385510"/>
    <lineage>
        <taxon>Bacteria</taxon>
        <taxon>Bacillati</taxon>
        <taxon>Bacillota</taxon>
        <taxon>Bacilli</taxon>
        <taxon>Bacillales</taxon>
        <taxon>Bacillaceae</taxon>
        <taxon>Pontibacillus</taxon>
    </lineage>
</organism>
<evidence type="ECO:0000256" key="10">
    <source>
        <dbReference type="ARBA" id="ARBA00048968"/>
    </source>
</evidence>
<dbReference type="SUPFAM" id="SSF64438">
    <property type="entry name" value="CNF1/YfiH-like putative cysteine hydrolases"/>
    <property type="match status" value="1"/>
</dbReference>
<dbReference type="GO" id="GO:0016787">
    <property type="term" value="F:hydrolase activity"/>
    <property type="evidence" value="ECO:0007669"/>
    <property type="project" value="UniProtKB-KW"/>
</dbReference>
<comment type="cofactor">
    <cofactor evidence="2">
        <name>Zn(2+)</name>
        <dbReference type="ChEBI" id="CHEBI:29105"/>
    </cofactor>
</comment>
<evidence type="ECO:0000256" key="2">
    <source>
        <dbReference type="ARBA" id="ARBA00001947"/>
    </source>
</evidence>
<proteinExistence type="inferred from homology"/>
<comment type="catalytic activity">
    <reaction evidence="11">
        <text>S-methyl-5'-thioadenosine + phosphate = 5-(methylsulfanyl)-alpha-D-ribose 1-phosphate + adenine</text>
        <dbReference type="Rhea" id="RHEA:11852"/>
        <dbReference type="ChEBI" id="CHEBI:16708"/>
        <dbReference type="ChEBI" id="CHEBI:17509"/>
        <dbReference type="ChEBI" id="CHEBI:43474"/>
        <dbReference type="ChEBI" id="CHEBI:58533"/>
        <dbReference type="EC" id="2.4.2.28"/>
    </reaction>
    <physiologicalReaction direction="left-to-right" evidence="11">
        <dbReference type="Rhea" id="RHEA:11853"/>
    </physiologicalReaction>
</comment>
<dbReference type="STRING" id="1385510.GCA_000425205_01243"/>
<dbReference type="PANTHER" id="PTHR30616:SF2">
    <property type="entry name" value="PURINE NUCLEOSIDE PHOSPHORYLASE LACC1"/>
    <property type="match status" value="1"/>
</dbReference>
<comment type="catalytic activity">
    <reaction evidence="1">
        <text>inosine + phosphate = alpha-D-ribose 1-phosphate + hypoxanthine</text>
        <dbReference type="Rhea" id="RHEA:27646"/>
        <dbReference type="ChEBI" id="CHEBI:17368"/>
        <dbReference type="ChEBI" id="CHEBI:17596"/>
        <dbReference type="ChEBI" id="CHEBI:43474"/>
        <dbReference type="ChEBI" id="CHEBI:57720"/>
        <dbReference type="EC" id="2.4.2.1"/>
    </reaction>
    <physiologicalReaction direction="left-to-right" evidence="1">
        <dbReference type="Rhea" id="RHEA:27647"/>
    </physiologicalReaction>
</comment>
<dbReference type="PANTHER" id="PTHR30616">
    <property type="entry name" value="UNCHARACTERIZED PROTEIN YFIH"/>
    <property type="match status" value="1"/>
</dbReference>
<gene>
    <name evidence="13" type="ORF">N781_12640</name>
</gene>
<evidence type="ECO:0000256" key="12">
    <source>
        <dbReference type="RuleBase" id="RU361274"/>
    </source>
</evidence>
<dbReference type="AlphaFoldDB" id="A0A0A5GPZ6"/>
<keyword evidence="6" id="KW-0479">Metal-binding</keyword>
<dbReference type="InterPro" id="IPR003730">
    <property type="entry name" value="Cu_polyphenol_OxRdtase"/>
</dbReference>